<comment type="subunit">
    <text evidence="11">F-type ATPases have 2 components, CF(1) - the catalytic core - and CF(0) - the membrane proton channel. CF(1) and CF(0) have multiple subunits.</text>
</comment>
<dbReference type="GO" id="GO:0015986">
    <property type="term" value="P:proton motive force-driven ATP synthesis"/>
    <property type="evidence" value="ECO:0007669"/>
    <property type="project" value="InterPro"/>
</dbReference>
<keyword evidence="13" id="KW-1185">Reference proteome</keyword>
<comment type="caution">
    <text evidence="12">The sequence shown here is derived from an EMBL/GenBank/DDBJ whole genome shotgun (WGS) entry which is preliminary data.</text>
</comment>
<dbReference type="GO" id="GO:0005743">
    <property type="term" value="C:mitochondrial inner membrane"/>
    <property type="evidence" value="ECO:0007669"/>
    <property type="project" value="UniProtKB-SubCell"/>
</dbReference>
<dbReference type="AlphaFoldDB" id="A0A4Q1BUU2"/>
<keyword evidence="10 11" id="KW-0066">ATP synthesis</keyword>
<evidence type="ECO:0000256" key="11">
    <source>
        <dbReference type="RuleBase" id="RU367005"/>
    </source>
</evidence>
<organism evidence="12 13">
    <name type="scientific">Tremella mesenterica</name>
    <name type="common">Jelly fungus</name>
    <dbReference type="NCBI Taxonomy" id="5217"/>
    <lineage>
        <taxon>Eukaryota</taxon>
        <taxon>Fungi</taxon>
        <taxon>Dikarya</taxon>
        <taxon>Basidiomycota</taxon>
        <taxon>Agaricomycotina</taxon>
        <taxon>Tremellomycetes</taxon>
        <taxon>Tremellales</taxon>
        <taxon>Tremellaceae</taxon>
        <taxon>Tremella</taxon>
    </lineage>
</organism>
<keyword evidence="8 11" id="KW-0496">Mitochondrion</keyword>
<evidence type="ECO:0000256" key="1">
    <source>
        <dbReference type="ARBA" id="ARBA00004273"/>
    </source>
</evidence>
<comment type="subcellular location">
    <subcellularLocation>
        <location evidence="1 11">Mitochondrion inner membrane</location>
    </subcellularLocation>
</comment>
<comment type="similarity">
    <text evidence="2 11">Belongs to the ATPase e subunit family.</text>
</comment>
<evidence type="ECO:0000313" key="13">
    <source>
        <dbReference type="Proteomes" id="UP000289152"/>
    </source>
</evidence>
<dbReference type="GO" id="GO:0015078">
    <property type="term" value="F:proton transmembrane transporter activity"/>
    <property type="evidence" value="ECO:0007669"/>
    <property type="project" value="InterPro"/>
</dbReference>
<reference evidence="12 13" key="1">
    <citation type="submission" date="2016-06" db="EMBL/GenBank/DDBJ databases">
        <title>Evolution of pathogenesis and genome organization in the Tremellales.</title>
        <authorList>
            <person name="Cuomo C."/>
            <person name="Litvintseva A."/>
            <person name="Heitman J."/>
            <person name="Chen Y."/>
            <person name="Sun S."/>
            <person name="Springer D."/>
            <person name="Dromer F."/>
            <person name="Young S."/>
            <person name="Zeng Q."/>
            <person name="Chapman S."/>
            <person name="Gujja S."/>
            <person name="Saif S."/>
            <person name="Birren B."/>
        </authorList>
    </citation>
    <scope>NUCLEOTIDE SEQUENCE [LARGE SCALE GENOMIC DNA]</scope>
    <source>
        <strain evidence="12 13">ATCC 28783</strain>
    </source>
</reference>
<dbReference type="Pfam" id="PF05680">
    <property type="entry name" value="ATP-synt_E"/>
    <property type="match status" value="1"/>
</dbReference>
<evidence type="ECO:0000256" key="4">
    <source>
        <dbReference type="ARBA" id="ARBA00022547"/>
    </source>
</evidence>
<evidence type="ECO:0000256" key="3">
    <source>
        <dbReference type="ARBA" id="ARBA00022448"/>
    </source>
</evidence>
<keyword evidence="6 11" id="KW-0999">Mitochondrion inner membrane</keyword>
<keyword evidence="5 11" id="KW-0375">Hydrogen ion transport</keyword>
<dbReference type="VEuPathDB" id="FungiDB:TREMEDRAFT_27459"/>
<gene>
    <name evidence="12" type="ORF">M231_00809</name>
</gene>
<comment type="function">
    <text evidence="11">Subunit e, of the mitochondrial membrane ATP synthase complex (F(1)F(0) ATP synthase or Complex V) that produces ATP from ADP in the presence of a proton gradient across the membrane which is generated by electron transport complexes of the respiratory chain. ATP synthase complex consist of a soluble F(1) head domain - the catalytic core - and a membrane F(1) domain - the membrane proton channel. These two domains are linked by a central stalk rotating inside the F(1) region and a stationary peripheral stalk. During catalysis, ATP synthesis in the catalytic domain of F(1) is coupled via a rotary mechanism of the central stalk subunits to proton translocation. In vivo, can only synthesize ATP although its ATP hydrolase activity can be activated artificially in vitro. Part of the complex F(0) domain.</text>
</comment>
<dbReference type="GO" id="GO:0045259">
    <property type="term" value="C:proton-transporting ATP synthase complex"/>
    <property type="evidence" value="ECO:0007669"/>
    <property type="project" value="UniProtKB-UniRule"/>
</dbReference>
<evidence type="ECO:0000313" key="12">
    <source>
        <dbReference type="EMBL" id="RXK41810.1"/>
    </source>
</evidence>
<evidence type="ECO:0000256" key="9">
    <source>
        <dbReference type="ARBA" id="ARBA00023136"/>
    </source>
</evidence>
<evidence type="ECO:0000256" key="2">
    <source>
        <dbReference type="ARBA" id="ARBA00007333"/>
    </source>
</evidence>
<accession>A0A4Q1BUU2</accession>
<evidence type="ECO:0000256" key="6">
    <source>
        <dbReference type="ARBA" id="ARBA00022792"/>
    </source>
</evidence>
<name>A0A4Q1BUU2_TREME</name>
<evidence type="ECO:0000256" key="7">
    <source>
        <dbReference type="ARBA" id="ARBA00023065"/>
    </source>
</evidence>
<protein>
    <recommendedName>
        <fullName evidence="11">ATP synthase F(0) complex subunit e, mitochondrial</fullName>
    </recommendedName>
</protein>
<keyword evidence="4 11" id="KW-0138">CF(0)</keyword>
<evidence type="ECO:0000256" key="8">
    <source>
        <dbReference type="ARBA" id="ARBA00023128"/>
    </source>
</evidence>
<dbReference type="EMBL" id="SDIL01000005">
    <property type="protein sequence ID" value="RXK41810.1"/>
    <property type="molecule type" value="Genomic_DNA"/>
</dbReference>
<dbReference type="InParanoid" id="A0A4Q1BUU2"/>
<dbReference type="Proteomes" id="UP000289152">
    <property type="component" value="Unassembled WGS sequence"/>
</dbReference>
<keyword evidence="7 11" id="KW-0406">Ion transport</keyword>
<evidence type="ECO:0000256" key="10">
    <source>
        <dbReference type="ARBA" id="ARBA00023310"/>
    </source>
</evidence>
<keyword evidence="3 11" id="KW-0813">Transport</keyword>
<dbReference type="OrthoDB" id="2125027at2759"/>
<keyword evidence="9" id="KW-0472">Membrane</keyword>
<dbReference type="STRING" id="5217.A0A4Q1BUU2"/>
<evidence type="ECO:0000256" key="5">
    <source>
        <dbReference type="ARBA" id="ARBA00022781"/>
    </source>
</evidence>
<proteinExistence type="inferred from homology"/>
<dbReference type="InterPro" id="IPR008386">
    <property type="entry name" value="ATP_synth_F0_esu_mt"/>
</dbReference>
<sequence length="104" mass="11565">MASPTVTVVRYSAIFTGIIYGIVHQRTLQRQYDEQKARKAYAAKKAAEKGGASSRQSIFQALFDTSDHAAMLPKTKADGLTVITDPDDPRFDLEKLVESWTKES</sequence>